<dbReference type="Proteomes" id="UP000824120">
    <property type="component" value="Chromosome 7"/>
</dbReference>
<dbReference type="AlphaFoldDB" id="A0A9J5Y861"/>
<comment type="caution">
    <text evidence="2">The sequence shown here is derived from an EMBL/GenBank/DDBJ whole genome shotgun (WGS) entry which is preliminary data.</text>
</comment>
<feature type="compositionally biased region" description="Basic and acidic residues" evidence="1">
    <location>
        <begin position="9"/>
        <end position="20"/>
    </location>
</feature>
<feature type="region of interest" description="Disordered" evidence="1">
    <location>
        <begin position="1"/>
        <end position="20"/>
    </location>
</feature>
<evidence type="ECO:0000313" key="2">
    <source>
        <dbReference type="EMBL" id="KAG5595468.1"/>
    </source>
</evidence>
<protein>
    <submittedName>
        <fullName evidence="2">Uncharacterized protein</fullName>
    </submittedName>
</protein>
<reference evidence="2 3" key="1">
    <citation type="submission" date="2020-09" db="EMBL/GenBank/DDBJ databases">
        <title>De no assembly of potato wild relative species, Solanum commersonii.</title>
        <authorList>
            <person name="Cho K."/>
        </authorList>
    </citation>
    <scope>NUCLEOTIDE SEQUENCE [LARGE SCALE GENOMIC DNA]</scope>
    <source>
        <strain evidence="2">LZ3.2</strain>
        <tissue evidence="2">Leaf</tissue>
    </source>
</reference>
<gene>
    <name evidence="2" type="ORF">H5410_036700</name>
</gene>
<organism evidence="2 3">
    <name type="scientific">Solanum commersonii</name>
    <name type="common">Commerson's wild potato</name>
    <name type="synonym">Commerson's nightshade</name>
    <dbReference type="NCBI Taxonomy" id="4109"/>
    <lineage>
        <taxon>Eukaryota</taxon>
        <taxon>Viridiplantae</taxon>
        <taxon>Streptophyta</taxon>
        <taxon>Embryophyta</taxon>
        <taxon>Tracheophyta</taxon>
        <taxon>Spermatophyta</taxon>
        <taxon>Magnoliopsida</taxon>
        <taxon>eudicotyledons</taxon>
        <taxon>Gunneridae</taxon>
        <taxon>Pentapetalae</taxon>
        <taxon>asterids</taxon>
        <taxon>lamiids</taxon>
        <taxon>Solanales</taxon>
        <taxon>Solanaceae</taxon>
        <taxon>Solanoideae</taxon>
        <taxon>Solaneae</taxon>
        <taxon>Solanum</taxon>
    </lineage>
</organism>
<name>A0A9J5Y861_SOLCO</name>
<keyword evidence="3" id="KW-1185">Reference proteome</keyword>
<accession>A0A9J5Y861</accession>
<dbReference type="EMBL" id="JACXVP010000007">
    <property type="protein sequence ID" value="KAG5595468.1"/>
    <property type="molecule type" value="Genomic_DNA"/>
</dbReference>
<proteinExistence type="predicted"/>
<sequence length="118" mass="13397">MESFFGARSPKEEGSKCDKRSSRCFDEYFCEAVLYRPMVQNMKILKASKKRMKQKKVANTKPPMCFRLAQEGGRETKTTRLMAEGVGRHEVGLHAASGCPRGTHFKQGKLPERELISI</sequence>
<evidence type="ECO:0000256" key="1">
    <source>
        <dbReference type="SAM" id="MobiDB-lite"/>
    </source>
</evidence>
<evidence type="ECO:0000313" key="3">
    <source>
        <dbReference type="Proteomes" id="UP000824120"/>
    </source>
</evidence>